<dbReference type="SUPFAM" id="SSF49562">
    <property type="entry name" value="C2 domain (Calcium/lipid-binding domain, CaLB)"/>
    <property type="match status" value="1"/>
</dbReference>
<feature type="domain" description="Kinesin motor" evidence="9">
    <location>
        <begin position="1"/>
        <end position="274"/>
    </location>
</feature>
<sequence>MNGTTTTIEDPTGSEEPRKFTFDHSYWSHDGSKEGSDGYYAPDTSHPNGKKFADQKKVYNDLGKEVLNNAWEGYNSTLFAYGQTGSGKSWSVVGYGINKGIVPMFCDDIFTHIETKKGEGAETEFEVTFSMLEIYNEQVRDLLDPKPRKGGLKVRQHPKQGFYAEGLKIVPVSNYADIEKRMEEGTTNRTVASTKMNATSSRAHTIVGITFVQKFKNAAGEDTTKTAITNLVDLAGSERADSTGATGDRLKEGAAINQSLSCLGNVIAALADRSAGKNTRDQELYLRNEDPTEKLIRELQEENERLKAALASGDININDITGGGGDDDDDLTDEERAQIKAEMEDQYKSILEKNQLEMEEMRKTFEEKLKETQGTGTDFAAIAEKKKTTAHLSNLNMDPQLSGHIVHFIETPEAVLGSGGEIVIRGPSVAEKHAKIINEGGKFMIEPCDATNRTLHNGKACATREPLEHNDRLIFGTTQYFVFMNPAGKKSGQNYPEITFEVANEEVGTKAGFDLKGGNKSRDDALLQDDLMEMMPAIEEANSISQALDKKMKFELAIVSPEARGELTGRTEVMVHVVDLETKHEWLWSKEKFMNRKYVMVEMYDDYEDGDEWQKPPEKDPFIDDVNAEFLIGSVKVWLQSMSYLIESNEQLDIIDYKGAECGKMNIEIVPCSSAGKDFTEADDVFVETPKELVGKEVNFKVKITSARGLPKKFTEMYAKFKVFIDENWKQTKKIKDTPNPDWNFSEVFKYPKATEELITYLSDKAIMVQIWGKQKPPKEKKTINTKDALTKATLNKGQVHCC</sequence>
<keyword evidence="2 5" id="KW-0067">ATP-binding</keyword>
<reference evidence="10" key="1">
    <citation type="submission" date="2019-08" db="EMBL/GenBank/DDBJ databases">
        <title>The improved chromosome-level genome for the pearl oyster Pinctada fucata martensii using PacBio sequencing and Hi-C.</title>
        <authorList>
            <person name="Zheng Z."/>
        </authorList>
    </citation>
    <scope>NUCLEOTIDE SEQUENCE</scope>
    <source>
        <strain evidence="10">ZZ-2019</strain>
        <tissue evidence="10">Adductor muscle</tissue>
    </source>
</reference>
<dbReference type="GO" id="GO:0007018">
    <property type="term" value="P:microtubule-based movement"/>
    <property type="evidence" value="ECO:0007669"/>
    <property type="project" value="InterPro"/>
</dbReference>
<dbReference type="Pfam" id="PF00498">
    <property type="entry name" value="FHA"/>
    <property type="match status" value="1"/>
</dbReference>
<dbReference type="PANTHER" id="PTHR47117">
    <property type="entry name" value="STAR-RELATED LIPID TRANSFER PROTEIN 9"/>
    <property type="match status" value="1"/>
</dbReference>
<dbReference type="Pfam" id="PF00225">
    <property type="entry name" value="Kinesin"/>
    <property type="match status" value="1"/>
</dbReference>
<proteinExistence type="inferred from homology"/>
<dbReference type="InterPro" id="IPR027417">
    <property type="entry name" value="P-loop_NTPase"/>
</dbReference>
<keyword evidence="11" id="KW-1185">Reference proteome</keyword>
<feature type="region of interest" description="Disordered" evidence="7">
    <location>
        <begin position="1"/>
        <end position="25"/>
    </location>
</feature>
<dbReference type="PROSITE" id="PS50004">
    <property type="entry name" value="C2"/>
    <property type="match status" value="1"/>
</dbReference>
<protein>
    <recommendedName>
        <fullName evidence="12">Kinesin motor domain-containing protein</fullName>
    </recommendedName>
</protein>
<dbReference type="PROSITE" id="PS50067">
    <property type="entry name" value="KINESIN_MOTOR_2"/>
    <property type="match status" value="1"/>
</dbReference>
<dbReference type="InterPro" id="IPR035892">
    <property type="entry name" value="C2_domain_sf"/>
</dbReference>
<dbReference type="InterPro" id="IPR000008">
    <property type="entry name" value="C2_dom"/>
</dbReference>
<name>A0AA88YJ56_PINIB</name>
<evidence type="ECO:0000256" key="7">
    <source>
        <dbReference type="SAM" id="MobiDB-lite"/>
    </source>
</evidence>
<dbReference type="SUPFAM" id="SSF52540">
    <property type="entry name" value="P-loop containing nucleoside triphosphate hydrolases"/>
    <property type="match status" value="1"/>
</dbReference>
<dbReference type="Gene3D" id="2.60.40.150">
    <property type="entry name" value="C2 domain"/>
    <property type="match status" value="1"/>
</dbReference>
<evidence type="ECO:0008006" key="12">
    <source>
        <dbReference type="Google" id="ProtNLM"/>
    </source>
</evidence>
<dbReference type="FunFam" id="2.60.200.20:FF:000034">
    <property type="entry name" value="kinesin-like protein KIF28P"/>
    <property type="match status" value="1"/>
</dbReference>
<dbReference type="InterPro" id="IPR001752">
    <property type="entry name" value="Kinesin_motor_dom"/>
</dbReference>
<feature type="domain" description="C2" evidence="8">
    <location>
        <begin position="681"/>
        <end position="803"/>
    </location>
</feature>
<dbReference type="EMBL" id="VSWD01000003">
    <property type="protein sequence ID" value="KAK3106540.1"/>
    <property type="molecule type" value="Genomic_DNA"/>
</dbReference>
<evidence type="ECO:0000256" key="4">
    <source>
        <dbReference type="ARBA" id="ARBA00023175"/>
    </source>
</evidence>
<evidence type="ECO:0000259" key="8">
    <source>
        <dbReference type="PROSITE" id="PS50004"/>
    </source>
</evidence>
<dbReference type="InterPro" id="IPR036961">
    <property type="entry name" value="Kinesin_motor_dom_sf"/>
</dbReference>
<dbReference type="Gene3D" id="3.40.850.10">
    <property type="entry name" value="Kinesin motor domain"/>
    <property type="match status" value="1"/>
</dbReference>
<evidence type="ECO:0000256" key="5">
    <source>
        <dbReference type="PROSITE-ProRule" id="PRU00283"/>
    </source>
</evidence>
<evidence type="ECO:0000313" key="10">
    <source>
        <dbReference type="EMBL" id="KAK3106540.1"/>
    </source>
</evidence>
<dbReference type="Pfam" id="PF12423">
    <property type="entry name" value="KIF1B"/>
    <property type="match status" value="1"/>
</dbReference>
<dbReference type="GO" id="GO:0008017">
    <property type="term" value="F:microtubule binding"/>
    <property type="evidence" value="ECO:0007669"/>
    <property type="project" value="InterPro"/>
</dbReference>
<evidence type="ECO:0000259" key="9">
    <source>
        <dbReference type="PROSITE" id="PS50067"/>
    </source>
</evidence>
<dbReference type="InterPro" id="IPR008984">
    <property type="entry name" value="SMAD_FHA_dom_sf"/>
</dbReference>
<evidence type="ECO:0000256" key="6">
    <source>
        <dbReference type="SAM" id="Coils"/>
    </source>
</evidence>
<evidence type="ECO:0000256" key="1">
    <source>
        <dbReference type="ARBA" id="ARBA00022741"/>
    </source>
</evidence>
<dbReference type="PRINTS" id="PR00380">
    <property type="entry name" value="KINESINHEAVY"/>
</dbReference>
<feature type="binding site" evidence="5">
    <location>
        <begin position="82"/>
        <end position="89"/>
    </location>
    <ligand>
        <name>ATP</name>
        <dbReference type="ChEBI" id="CHEBI:30616"/>
    </ligand>
</feature>
<feature type="compositionally biased region" description="Basic and acidic residues" evidence="7">
    <location>
        <begin position="15"/>
        <end position="25"/>
    </location>
</feature>
<dbReference type="InterPro" id="IPR000253">
    <property type="entry name" value="FHA_dom"/>
</dbReference>
<evidence type="ECO:0000313" key="11">
    <source>
        <dbReference type="Proteomes" id="UP001186944"/>
    </source>
</evidence>
<gene>
    <name evidence="10" type="ORF">FSP39_022244</name>
</gene>
<dbReference type="Pfam" id="PF00168">
    <property type="entry name" value="C2"/>
    <property type="match status" value="1"/>
</dbReference>
<dbReference type="Gene3D" id="2.60.200.20">
    <property type="match status" value="1"/>
</dbReference>
<dbReference type="Proteomes" id="UP001186944">
    <property type="component" value="Unassembled WGS sequence"/>
</dbReference>
<accession>A0AA88YJ56</accession>
<comment type="caution">
    <text evidence="10">The sequence shown here is derived from an EMBL/GenBank/DDBJ whole genome shotgun (WGS) entry which is preliminary data.</text>
</comment>
<dbReference type="SUPFAM" id="SSF49879">
    <property type="entry name" value="SMAD/FHA domain"/>
    <property type="match status" value="1"/>
</dbReference>
<dbReference type="GO" id="GO:0003777">
    <property type="term" value="F:microtubule motor activity"/>
    <property type="evidence" value="ECO:0007669"/>
    <property type="project" value="InterPro"/>
</dbReference>
<evidence type="ECO:0000256" key="2">
    <source>
        <dbReference type="ARBA" id="ARBA00022840"/>
    </source>
</evidence>
<dbReference type="AlphaFoldDB" id="A0AA88YJ56"/>
<dbReference type="GO" id="GO:0005524">
    <property type="term" value="F:ATP binding"/>
    <property type="evidence" value="ECO:0007669"/>
    <property type="project" value="UniProtKB-UniRule"/>
</dbReference>
<dbReference type="SMART" id="SM00129">
    <property type="entry name" value="KISc"/>
    <property type="match status" value="1"/>
</dbReference>
<keyword evidence="3 6" id="KW-0175">Coiled coil</keyword>
<feature type="coiled-coil region" evidence="6">
    <location>
        <begin position="340"/>
        <end position="371"/>
    </location>
</feature>
<keyword evidence="1 5" id="KW-0547">Nucleotide-binding</keyword>
<comment type="similarity">
    <text evidence="5">Belongs to the TRAFAC class myosin-kinesin ATPase superfamily. Kinesin family.</text>
</comment>
<dbReference type="CDD" id="cd00030">
    <property type="entry name" value="C2"/>
    <property type="match status" value="1"/>
</dbReference>
<evidence type="ECO:0000256" key="3">
    <source>
        <dbReference type="ARBA" id="ARBA00023054"/>
    </source>
</evidence>
<organism evidence="10 11">
    <name type="scientific">Pinctada imbricata</name>
    <name type="common">Atlantic pearl-oyster</name>
    <name type="synonym">Pinctada martensii</name>
    <dbReference type="NCBI Taxonomy" id="66713"/>
    <lineage>
        <taxon>Eukaryota</taxon>
        <taxon>Metazoa</taxon>
        <taxon>Spiralia</taxon>
        <taxon>Lophotrochozoa</taxon>
        <taxon>Mollusca</taxon>
        <taxon>Bivalvia</taxon>
        <taxon>Autobranchia</taxon>
        <taxon>Pteriomorphia</taxon>
        <taxon>Pterioida</taxon>
        <taxon>Pterioidea</taxon>
        <taxon>Pteriidae</taxon>
        <taxon>Pinctada</taxon>
    </lineage>
</organism>
<keyword evidence="4 5" id="KW-0505">Motor protein</keyword>
<dbReference type="InterPro" id="IPR022140">
    <property type="entry name" value="Kinesin-like_KIF1-typ"/>
</dbReference>